<reference evidence="5" key="1">
    <citation type="submission" date="2019-08" db="EMBL/GenBank/DDBJ databases">
        <authorList>
            <person name="Kucharzyk K."/>
            <person name="Murdoch R.W."/>
            <person name="Higgins S."/>
            <person name="Loffler F."/>
        </authorList>
    </citation>
    <scope>NUCLEOTIDE SEQUENCE</scope>
</reference>
<dbReference type="CDD" id="cd12107">
    <property type="entry name" value="Hemerythrin"/>
    <property type="match status" value="1"/>
</dbReference>
<dbReference type="NCBIfam" id="NF033749">
    <property type="entry name" value="bact_hemeryth"/>
    <property type="match status" value="1"/>
</dbReference>
<dbReference type="InterPro" id="IPR012827">
    <property type="entry name" value="Hemerythrin_metal-bd"/>
</dbReference>
<gene>
    <name evidence="5" type="ORF">SDC9_38840</name>
</gene>
<evidence type="ECO:0000256" key="3">
    <source>
        <dbReference type="ARBA" id="ARBA00023004"/>
    </source>
</evidence>
<comment type="similarity">
    <text evidence="1">Belongs to the hemerythrin family.</text>
</comment>
<dbReference type="SUPFAM" id="SSF47188">
    <property type="entry name" value="Hemerythrin-like"/>
    <property type="match status" value="1"/>
</dbReference>
<evidence type="ECO:0000256" key="2">
    <source>
        <dbReference type="ARBA" id="ARBA00022723"/>
    </source>
</evidence>
<dbReference type="PANTHER" id="PTHR37164">
    <property type="entry name" value="BACTERIOHEMERYTHRIN"/>
    <property type="match status" value="1"/>
</dbReference>
<protein>
    <submittedName>
        <fullName evidence="5">Bacteriohemerythrin</fullName>
    </submittedName>
</protein>
<dbReference type="InterPro" id="IPR012312">
    <property type="entry name" value="Hemerythrin-like"/>
</dbReference>
<sequence>MENWTDSYLLGIDEIDKQHRGFFELWENECRNADLNNYDQLKSIIDKLESYILEHFRTEEDLLRKSGYADIESHIAQHGFFIQKVSEMKLELNYKNMLLFEKLTMFIKKWFVSHIMQTDRKYRDDVMKYLSENSR</sequence>
<dbReference type="Pfam" id="PF01814">
    <property type="entry name" value="Hemerythrin"/>
    <property type="match status" value="1"/>
</dbReference>
<feature type="domain" description="Hemerythrin-like" evidence="4">
    <location>
        <begin position="11"/>
        <end position="122"/>
    </location>
</feature>
<evidence type="ECO:0000256" key="1">
    <source>
        <dbReference type="ARBA" id="ARBA00010587"/>
    </source>
</evidence>
<evidence type="ECO:0000313" key="5">
    <source>
        <dbReference type="EMBL" id="MPL92727.1"/>
    </source>
</evidence>
<dbReference type="NCBIfam" id="TIGR02481">
    <property type="entry name" value="hemeryth_dom"/>
    <property type="match status" value="1"/>
</dbReference>
<dbReference type="AlphaFoldDB" id="A0A644VN82"/>
<comment type="caution">
    <text evidence="5">The sequence shown here is derived from an EMBL/GenBank/DDBJ whole genome shotgun (WGS) entry which is preliminary data.</text>
</comment>
<keyword evidence="2" id="KW-0479">Metal-binding</keyword>
<dbReference type="Gene3D" id="1.20.120.50">
    <property type="entry name" value="Hemerythrin-like"/>
    <property type="match status" value="1"/>
</dbReference>
<name>A0A644VN82_9ZZZZ</name>
<proteinExistence type="inferred from homology"/>
<dbReference type="PROSITE" id="PS00550">
    <property type="entry name" value="HEMERYTHRINS"/>
    <property type="match status" value="1"/>
</dbReference>
<dbReference type="PANTHER" id="PTHR37164:SF1">
    <property type="entry name" value="BACTERIOHEMERYTHRIN"/>
    <property type="match status" value="1"/>
</dbReference>
<dbReference type="EMBL" id="VSSQ01000368">
    <property type="protein sequence ID" value="MPL92727.1"/>
    <property type="molecule type" value="Genomic_DNA"/>
</dbReference>
<organism evidence="5">
    <name type="scientific">bioreactor metagenome</name>
    <dbReference type="NCBI Taxonomy" id="1076179"/>
    <lineage>
        <taxon>unclassified sequences</taxon>
        <taxon>metagenomes</taxon>
        <taxon>ecological metagenomes</taxon>
    </lineage>
</organism>
<dbReference type="InterPro" id="IPR035938">
    <property type="entry name" value="Hemerythrin-like_sf"/>
</dbReference>
<accession>A0A644VN82</accession>
<evidence type="ECO:0000259" key="4">
    <source>
        <dbReference type="Pfam" id="PF01814"/>
    </source>
</evidence>
<dbReference type="InterPro" id="IPR050669">
    <property type="entry name" value="Hemerythrin"/>
</dbReference>
<dbReference type="GO" id="GO:0046872">
    <property type="term" value="F:metal ion binding"/>
    <property type="evidence" value="ECO:0007669"/>
    <property type="project" value="UniProtKB-KW"/>
</dbReference>
<dbReference type="InterPro" id="IPR016131">
    <property type="entry name" value="Haemerythrin_Fe_BS"/>
</dbReference>
<keyword evidence="3" id="KW-0408">Iron</keyword>